<dbReference type="SUPFAM" id="SSF54211">
    <property type="entry name" value="Ribosomal protein S5 domain 2-like"/>
    <property type="match status" value="1"/>
</dbReference>
<evidence type="ECO:0000256" key="2">
    <source>
        <dbReference type="ARBA" id="ARBA00022741"/>
    </source>
</evidence>
<accession>E4RK34</accession>
<dbReference type="eggNOG" id="COG4542">
    <property type="taxonomic scope" value="Bacteria"/>
</dbReference>
<dbReference type="GO" id="GO:0005524">
    <property type="term" value="F:ATP binding"/>
    <property type="evidence" value="ECO:0007669"/>
    <property type="project" value="UniProtKB-KW"/>
</dbReference>
<dbReference type="GO" id="GO:0016301">
    <property type="term" value="F:kinase activity"/>
    <property type="evidence" value="ECO:0007669"/>
    <property type="project" value="UniProtKB-KW"/>
</dbReference>
<evidence type="ECO:0000256" key="3">
    <source>
        <dbReference type="ARBA" id="ARBA00022777"/>
    </source>
</evidence>
<organism evidence="6 7">
    <name type="scientific">Halanaerobium hydrogeniformans</name>
    <name type="common">Halanaerobium sp. (strain sapolanicus)</name>
    <dbReference type="NCBI Taxonomy" id="656519"/>
    <lineage>
        <taxon>Bacteria</taxon>
        <taxon>Bacillati</taxon>
        <taxon>Bacillota</taxon>
        <taxon>Clostridia</taxon>
        <taxon>Halanaerobiales</taxon>
        <taxon>Halanaerobiaceae</taxon>
        <taxon>Halanaerobium</taxon>
    </lineage>
</organism>
<keyword evidence="1" id="KW-0808">Transferase</keyword>
<name>E4RK34_HALHG</name>
<dbReference type="InterPro" id="IPR006204">
    <property type="entry name" value="GHMP_kinase_N_dom"/>
</dbReference>
<keyword evidence="2" id="KW-0547">Nucleotide-binding</keyword>
<dbReference type="STRING" id="656519.Halsa_2192"/>
<evidence type="ECO:0000259" key="5">
    <source>
        <dbReference type="Pfam" id="PF00288"/>
    </source>
</evidence>
<proteinExistence type="predicted"/>
<dbReference type="Pfam" id="PF00288">
    <property type="entry name" value="GHMP_kinases_N"/>
    <property type="match status" value="1"/>
</dbReference>
<gene>
    <name evidence="6" type="ordered locus">Halsa_2192</name>
</gene>
<dbReference type="EMBL" id="CP002304">
    <property type="protein sequence ID" value="ADQ15604.1"/>
    <property type="molecule type" value="Genomic_DNA"/>
</dbReference>
<dbReference type="AlphaFoldDB" id="E4RK34"/>
<evidence type="ECO:0000313" key="6">
    <source>
        <dbReference type="EMBL" id="ADQ15604.1"/>
    </source>
</evidence>
<feature type="domain" description="GHMP kinase N-terminal" evidence="5">
    <location>
        <begin position="58"/>
        <end position="124"/>
    </location>
</feature>
<dbReference type="RefSeq" id="WP_013406671.1">
    <property type="nucleotide sequence ID" value="NC_014654.1"/>
</dbReference>
<dbReference type="OrthoDB" id="4548147at2"/>
<evidence type="ECO:0000256" key="4">
    <source>
        <dbReference type="ARBA" id="ARBA00022840"/>
    </source>
</evidence>
<reference evidence="6 7" key="2">
    <citation type="journal article" date="2011" name="J. Bacteriol.">
        <title>Complete Genome Sequence of the Haloalkaliphilic, Hydrogen Producing Halanaerobium hydrogenoformans.</title>
        <authorList>
            <person name="Brown S.D."/>
            <person name="Begemann M.B."/>
            <person name="Mormile M.R."/>
            <person name="Wall J.D."/>
            <person name="Han C.S."/>
            <person name="Goodwin L.A."/>
            <person name="Pitluck S."/>
            <person name="Land M.L."/>
            <person name="Hauser L.J."/>
            <person name="Elias D.A."/>
        </authorList>
    </citation>
    <scope>NUCLEOTIDE SEQUENCE [LARGE SCALE GENOMIC DNA]</scope>
    <source>
        <strain evidence="7">sapolanicus</strain>
    </source>
</reference>
<dbReference type="KEGG" id="has:Halsa_2192"/>
<dbReference type="PANTHER" id="PTHR43527:SF1">
    <property type="entry name" value="L-THREONINE KINASE"/>
    <property type="match status" value="1"/>
</dbReference>
<dbReference type="Proteomes" id="UP000007434">
    <property type="component" value="Chromosome"/>
</dbReference>
<evidence type="ECO:0000256" key="1">
    <source>
        <dbReference type="ARBA" id="ARBA00022679"/>
    </source>
</evidence>
<sequence length="311" mass="34592">MQGVRVRVPGSCGELIQGSIDGNDFLVSCPINLYSRVNVHFDQTIENIKINKYAPRTQQAVELLLKKYELPKKGIKIDINTDLINAAGMASSTADITASLAAIMILLKGEIDINLLTNIAIKIEPSDSVFLDGLHIFNHRSGKDAEYLGEAPEMDIMLFKEPGLVDSLKFNKNKKLAFLNKNKEDIIKKALSILKKGIREEDCRLIGKASTLSSFAHQHILPKKSLAKLVEITDQKEGIYGVNIAHSGTLIGILVAKNFIETELLLEIKENLPELKFLNRVKLISGGIEMRVDNGTSSWRKLNQSCKKEWV</sequence>
<keyword evidence="4" id="KW-0067">ATP-binding</keyword>
<dbReference type="PIRSF" id="PIRSF033887">
    <property type="entry name" value="PduX"/>
    <property type="match status" value="1"/>
</dbReference>
<dbReference type="InterPro" id="IPR012363">
    <property type="entry name" value="PduX"/>
</dbReference>
<dbReference type="Gene3D" id="3.30.230.10">
    <property type="match status" value="1"/>
</dbReference>
<dbReference type="InterPro" id="IPR014721">
    <property type="entry name" value="Ribsml_uS5_D2-typ_fold_subgr"/>
</dbReference>
<evidence type="ECO:0000313" key="7">
    <source>
        <dbReference type="Proteomes" id="UP000007434"/>
    </source>
</evidence>
<dbReference type="HOGENOM" id="CLU_056896_0_1_9"/>
<dbReference type="InterPro" id="IPR020568">
    <property type="entry name" value="Ribosomal_Su5_D2-typ_SF"/>
</dbReference>
<reference evidence="6 7" key="1">
    <citation type="submission" date="2010-11" db="EMBL/GenBank/DDBJ databases">
        <title>Complete sequence of Halanaerobium sp. sapolanicus.</title>
        <authorList>
            <consortium name="US DOE Joint Genome Institute"/>
            <person name="Lucas S."/>
            <person name="Copeland A."/>
            <person name="Lapidus A."/>
            <person name="Cheng J.-F."/>
            <person name="Bruce D."/>
            <person name="Goodwin L."/>
            <person name="Pitluck S."/>
            <person name="Davenport K."/>
            <person name="Detter J.C."/>
            <person name="Han C."/>
            <person name="Tapia R."/>
            <person name="Land M."/>
            <person name="Hauser L."/>
            <person name="Jeffries C."/>
            <person name="Kyrpides N."/>
            <person name="Ivanova N."/>
            <person name="Mikhailova N."/>
            <person name="Begemann M.B."/>
            <person name="Mormile M.R."/>
            <person name="Wall J.D."/>
            <person name="Elias D.A."/>
            <person name="Woyke T."/>
        </authorList>
    </citation>
    <scope>NUCLEOTIDE SEQUENCE [LARGE SCALE GENOMIC DNA]</scope>
    <source>
        <strain evidence="7">sapolanicus</strain>
    </source>
</reference>
<protein>
    <submittedName>
        <fullName evidence="6">GHMP kinase</fullName>
    </submittedName>
</protein>
<keyword evidence="7" id="KW-1185">Reference proteome</keyword>
<keyword evidence="3 6" id="KW-0418">Kinase</keyword>
<dbReference type="PANTHER" id="PTHR43527">
    <property type="entry name" value="4-DIPHOSPHOCYTIDYL-2-C-METHYL-D-ERYTHRITOL KINASE, CHLOROPLASTIC"/>
    <property type="match status" value="1"/>
</dbReference>